<reference evidence="6 7" key="2">
    <citation type="journal article" date="2016" name="Sci. Rep.">
        <title>A novel serine protease, Sep1, from Bacillus firmus DS-1 has nematicidal activity and degrades multiple intestinal-associated nematode proteins.</title>
        <authorList>
            <person name="Geng C."/>
            <person name="Nie X."/>
            <person name="Tang Z."/>
            <person name="Zhang Y."/>
            <person name="Lin J."/>
            <person name="Sun M."/>
            <person name="Peng D."/>
        </authorList>
    </citation>
    <scope>NUCLEOTIDE SEQUENCE [LARGE SCALE GENOMIC DNA]</scope>
    <source>
        <strain evidence="6 7">DS1</strain>
    </source>
</reference>
<dbReference type="InterPro" id="IPR001610">
    <property type="entry name" value="PAC"/>
</dbReference>
<dbReference type="CDD" id="cd01949">
    <property type="entry name" value="GGDEF"/>
    <property type="match status" value="1"/>
</dbReference>
<dbReference type="InterPro" id="IPR052155">
    <property type="entry name" value="Biofilm_reg_signaling"/>
</dbReference>
<dbReference type="AlphaFoldDB" id="W7L452"/>
<dbReference type="Pfam" id="PF13426">
    <property type="entry name" value="PAS_9"/>
    <property type="match status" value="2"/>
</dbReference>
<dbReference type="SUPFAM" id="SSF55785">
    <property type="entry name" value="PYP-like sensor domain (PAS domain)"/>
    <property type="match status" value="5"/>
</dbReference>
<dbReference type="InterPro" id="IPR000014">
    <property type="entry name" value="PAS"/>
</dbReference>
<dbReference type="GO" id="GO:0006355">
    <property type="term" value="P:regulation of DNA-templated transcription"/>
    <property type="evidence" value="ECO:0007669"/>
    <property type="project" value="InterPro"/>
</dbReference>
<dbReference type="InterPro" id="IPR013656">
    <property type="entry name" value="PAS_4"/>
</dbReference>
<evidence type="ECO:0000259" key="4">
    <source>
        <dbReference type="PROSITE" id="PS50113"/>
    </source>
</evidence>
<protein>
    <submittedName>
        <fullName evidence="6">PAS/PAC sensor-containing diguanylate cyclase/phosphodiesterase</fullName>
    </submittedName>
</protein>
<evidence type="ECO:0000259" key="5">
    <source>
        <dbReference type="PROSITE" id="PS50887"/>
    </source>
</evidence>
<dbReference type="InterPro" id="IPR035965">
    <property type="entry name" value="PAS-like_dom_sf"/>
</dbReference>
<feature type="domain" description="PAC" evidence="4">
    <location>
        <begin position="545"/>
        <end position="595"/>
    </location>
</feature>
<evidence type="ECO:0000259" key="3">
    <source>
        <dbReference type="PROSITE" id="PS50112"/>
    </source>
</evidence>
<dbReference type="NCBIfam" id="TIGR00229">
    <property type="entry name" value="sensory_box"/>
    <property type="match status" value="5"/>
</dbReference>
<evidence type="ECO:0000256" key="2">
    <source>
        <dbReference type="SAM" id="Phobius"/>
    </source>
</evidence>
<dbReference type="CDD" id="cd00130">
    <property type="entry name" value="PAS"/>
    <property type="match status" value="5"/>
</dbReference>
<dbReference type="SMART" id="SM00086">
    <property type="entry name" value="PAC"/>
    <property type="match status" value="5"/>
</dbReference>
<feature type="domain" description="PAS" evidence="3">
    <location>
        <begin position="91"/>
        <end position="158"/>
    </location>
</feature>
<feature type="transmembrane region" description="Helical" evidence="2">
    <location>
        <begin position="55"/>
        <end position="73"/>
    </location>
</feature>
<dbReference type="Gene3D" id="3.30.450.20">
    <property type="entry name" value="PAS domain"/>
    <property type="match status" value="5"/>
</dbReference>
<dbReference type="PANTHER" id="PTHR44757:SF2">
    <property type="entry name" value="BIOFILM ARCHITECTURE MAINTENANCE PROTEIN MBAA"/>
    <property type="match status" value="1"/>
</dbReference>
<feature type="domain" description="GGDEF" evidence="5">
    <location>
        <begin position="753"/>
        <end position="886"/>
    </location>
</feature>
<dbReference type="SMART" id="SM00267">
    <property type="entry name" value="GGDEF"/>
    <property type="match status" value="1"/>
</dbReference>
<keyword evidence="2" id="KW-0472">Membrane</keyword>
<dbReference type="SUPFAM" id="SSF55073">
    <property type="entry name" value="Nucleotide cyclase"/>
    <property type="match status" value="1"/>
</dbReference>
<dbReference type="OrthoDB" id="9759607at2"/>
<feature type="coiled-coil region" evidence="1">
    <location>
        <begin position="81"/>
        <end position="112"/>
    </location>
</feature>
<dbReference type="Pfam" id="PF00989">
    <property type="entry name" value="PAS"/>
    <property type="match status" value="1"/>
</dbReference>
<dbReference type="PANTHER" id="PTHR44757">
    <property type="entry name" value="DIGUANYLATE CYCLASE DGCP"/>
    <property type="match status" value="1"/>
</dbReference>
<keyword evidence="2" id="KW-1133">Transmembrane helix</keyword>
<evidence type="ECO:0000256" key="1">
    <source>
        <dbReference type="SAM" id="Coils"/>
    </source>
</evidence>
<dbReference type="Gene3D" id="3.30.70.270">
    <property type="match status" value="1"/>
</dbReference>
<dbReference type="InterPro" id="IPR013767">
    <property type="entry name" value="PAS_fold"/>
</dbReference>
<feature type="domain" description="PAS" evidence="3">
    <location>
        <begin position="596"/>
        <end position="667"/>
    </location>
</feature>
<feature type="domain" description="PAC" evidence="4">
    <location>
        <begin position="420"/>
        <end position="470"/>
    </location>
</feature>
<dbReference type="FunFam" id="3.30.70.270:FF:000001">
    <property type="entry name" value="Diguanylate cyclase domain protein"/>
    <property type="match status" value="1"/>
</dbReference>
<keyword evidence="2" id="KW-0812">Transmembrane</keyword>
<dbReference type="InterPro" id="IPR029787">
    <property type="entry name" value="Nucleotide_cyclase"/>
</dbReference>
<dbReference type="InterPro" id="IPR000160">
    <property type="entry name" value="GGDEF_dom"/>
</dbReference>
<proteinExistence type="predicted"/>
<feature type="domain" description="PAS" evidence="3">
    <location>
        <begin position="471"/>
        <end position="541"/>
    </location>
</feature>
<feature type="domain" description="PAC" evidence="4">
    <location>
        <begin position="173"/>
        <end position="225"/>
    </location>
</feature>
<gene>
    <name evidence="6" type="ORF">PBF_16224</name>
</gene>
<organism evidence="6 7">
    <name type="scientific">Cytobacillus firmus DS1</name>
    <dbReference type="NCBI Taxonomy" id="1307436"/>
    <lineage>
        <taxon>Bacteria</taxon>
        <taxon>Bacillati</taxon>
        <taxon>Bacillota</taxon>
        <taxon>Bacilli</taxon>
        <taxon>Bacillales</taxon>
        <taxon>Bacillaceae</taxon>
        <taxon>Cytobacillus</taxon>
    </lineage>
</organism>
<sequence length="887" mass="100785">MSIIKEQFSRFIAANRFPLMMTIFYSLFVIIWILFSDSIIESLFAHSDMLPLLLTVKKTIYIFVTSILIFFIASRGNNKDKRMIKNALAESEKALQESLEELSDVNRALNDSSIIAITDQRGIIQFVNDTFCEISGYLREELLGQDHHILNSGYHSKDFFKEMWKTIGRGNTWRGEVRNRAKDGSHYWVHTTIVPFLNKQGKPYRYVSIRNDITEQKQAEEALKISQEKYKSLFKYNHNSIFSMDVNGSLIKANPAFERVTGFSQDELRGISFEELVAPDCLVQSKAKFAEAVKGNTLQYRCAVIHKTGDRVPLLVTKVPIIAGGKILGVYGIALDLTEEQKAQKALIESEERNRKIVELSPLGIVIHHEGKILYANQAAADSLMVDDFMGKSIFSYIHPGYHDETKERILTASKGQTIPFTEIQLLRRDGSIFDAEVGSVSLKYDGEWATLTEFKDITDRKRMINELKNSEKRYRRLVEHSPEGIVVHIKGKIAYANPACIELLGASSLEDLMGRSVLDFAHKESAELVRKRIAELRESGETIPPAEEKVIRLDGEVIDVQVTGIFLEHEGEPAVLMMVQDISRRKRAELAMKKSEEQYRLIADNMTDLVTTIDAAGRISYASPSYETILGFPPHLLVNQLGFDLVHPEDRMNVESQFVKALMTKESQVAEFRFKHANGYWIWVEAHGKPVINDEGEVLYLQVVSRDVSERRMLEEKLSYMAFHDMLTGLPNRSLFQERAEQALKEAKRYGRKLAIMYLDLDKFKHINDTLGHDIGDALLQQFSERVKSCLRESDTLARQGGDEFTILLPEMNDVGDAAMIAERILMKLQDPWVIGEYELHTTSSIGISLYPHDGASYRDLLKSADTALYEAKRCGRNGVKVCGAY</sequence>
<dbReference type="eggNOG" id="COG4585">
    <property type="taxonomic scope" value="Bacteria"/>
</dbReference>
<dbReference type="InterPro" id="IPR013655">
    <property type="entry name" value="PAS_fold_3"/>
</dbReference>
<dbReference type="PROSITE" id="PS50887">
    <property type="entry name" value="GGDEF"/>
    <property type="match status" value="1"/>
</dbReference>
<comment type="caution">
    <text evidence="6">The sequence shown here is derived from an EMBL/GenBank/DDBJ whole genome shotgun (WGS) entry which is preliminary data.</text>
</comment>
<evidence type="ECO:0000313" key="6">
    <source>
        <dbReference type="EMBL" id="EWG09942.1"/>
    </source>
</evidence>
<dbReference type="Proteomes" id="UP000019270">
    <property type="component" value="Unassembled WGS sequence"/>
</dbReference>
<feature type="domain" description="PAS" evidence="3">
    <location>
        <begin position="226"/>
        <end position="296"/>
    </location>
</feature>
<feature type="transmembrane region" description="Helical" evidence="2">
    <location>
        <begin position="12"/>
        <end position="35"/>
    </location>
</feature>
<evidence type="ECO:0000313" key="7">
    <source>
        <dbReference type="Proteomes" id="UP000019270"/>
    </source>
</evidence>
<dbReference type="PROSITE" id="PS50113">
    <property type="entry name" value="PAC"/>
    <property type="match status" value="4"/>
</dbReference>
<dbReference type="InterPro" id="IPR000700">
    <property type="entry name" value="PAS-assoc_C"/>
</dbReference>
<dbReference type="EMBL" id="APVL01000012">
    <property type="protein sequence ID" value="EWG09942.1"/>
    <property type="molecule type" value="Genomic_DNA"/>
</dbReference>
<dbReference type="PATRIC" id="fig|1307436.3.peg.3481"/>
<dbReference type="NCBIfam" id="TIGR00254">
    <property type="entry name" value="GGDEF"/>
    <property type="match status" value="1"/>
</dbReference>
<dbReference type="SMART" id="SM00091">
    <property type="entry name" value="PAS"/>
    <property type="match status" value="5"/>
</dbReference>
<dbReference type="eggNOG" id="COG5001">
    <property type="taxonomic scope" value="Bacteria"/>
</dbReference>
<dbReference type="InterPro" id="IPR043128">
    <property type="entry name" value="Rev_trsase/Diguanyl_cyclase"/>
</dbReference>
<dbReference type="Pfam" id="PF08447">
    <property type="entry name" value="PAS_3"/>
    <property type="match status" value="1"/>
</dbReference>
<reference evidence="7" key="1">
    <citation type="submission" date="2013-03" db="EMBL/GenBank/DDBJ databases">
        <title>Draft genome sequence of Bacillus firmus DS1.</title>
        <authorList>
            <person name="Peng D."/>
            <person name="Zhu L."/>
            <person name="Sun M."/>
        </authorList>
    </citation>
    <scope>NUCLEOTIDE SEQUENCE [LARGE SCALE GENOMIC DNA]</scope>
    <source>
        <strain evidence="7">DS1</strain>
    </source>
</reference>
<name>W7L452_CYTFI</name>
<dbReference type="PROSITE" id="PS50112">
    <property type="entry name" value="PAS"/>
    <property type="match status" value="4"/>
</dbReference>
<dbReference type="Pfam" id="PF00990">
    <property type="entry name" value="GGDEF"/>
    <property type="match status" value="1"/>
</dbReference>
<keyword evidence="1" id="KW-0175">Coiled coil</keyword>
<feature type="domain" description="PAC" evidence="4">
    <location>
        <begin position="669"/>
        <end position="721"/>
    </location>
</feature>
<dbReference type="Pfam" id="PF08448">
    <property type="entry name" value="PAS_4"/>
    <property type="match status" value="1"/>
</dbReference>
<accession>W7L452</accession>